<comment type="caution">
    <text evidence="5">The sequence shown here is derived from an EMBL/GenBank/DDBJ whole genome shotgun (WGS) entry which is preliminary data.</text>
</comment>
<dbReference type="SMART" id="SM00926">
    <property type="entry name" value="Molybdop_Fe4S4"/>
    <property type="match status" value="1"/>
</dbReference>
<evidence type="ECO:0000313" key="6">
    <source>
        <dbReference type="Proteomes" id="UP000300381"/>
    </source>
</evidence>
<dbReference type="GO" id="GO:0051536">
    <property type="term" value="F:iron-sulfur cluster binding"/>
    <property type="evidence" value="ECO:0007669"/>
    <property type="project" value="UniProtKB-KW"/>
</dbReference>
<dbReference type="AlphaFoldDB" id="A0A480B196"/>
<organism evidence="5 6">
    <name type="scientific">Veillonella tobetsuensis</name>
    <dbReference type="NCBI Taxonomy" id="1110546"/>
    <lineage>
        <taxon>Bacteria</taxon>
        <taxon>Bacillati</taxon>
        <taxon>Bacillota</taxon>
        <taxon>Negativicutes</taxon>
        <taxon>Veillonellales</taxon>
        <taxon>Veillonellaceae</taxon>
        <taxon>Veillonella</taxon>
    </lineage>
</organism>
<keyword evidence="1" id="KW-0479">Metal-binding</keyword>
<sequence length="132" mass="15068">MREYTNICPYDCPDACGLVVTVDNNKVINVRGHKEHAFTRGTLCPKMVHYEQIIHSPKRLTTPLRRVGKKGIGIDQFERISWDDALYTIINNFKHTIDIYGSESILRYSYAGTMGAVNSPAGDYFFSPYRCN</sequence>
<dbReference type="Pfam" id="PF00384">
    <property type="entry name" value="Molybdopterin"/>
    <property type="match status" value="1"/>
</dbReference>
<dbReference type="InterPro" id="IPR050612">
    <property type="entry name" value="Prok_Mopterin_Oxidored"/>
</dbReference>
<evidence type="ECO:0000256" key="2">
    <source>
        <dbReference type="ARBA" id="ARBA00023004"/>
    </source>
</evidence>
<dbReference type="GO" id="GO:0016491">
    <property type="term" value="F:oxidoreductase activity"/>
    <property type="evidence" value="ECO:0007669"/>
    <property type="project" value="InterPro"/>
</dbReference>
<feature type="domain" description="4Fe-4S Mo/W bis-MGD-type" evidence="4">
    <location>
        <begin position="1"/>
        <end position="58"/>
    </location>
</feature>
<name>A0A480B196_9FIRM</name>
<dbReference type="SUPFAM" id="SSF53706">
    <property type="entry name" value="Formate dehydrogenase/DMSO reductase, domains 1-3"/>
    <property type="match status" value="1"/>
</dbReference>
<protein>
    <recommendedName>
        <fullName evidence="4">4Fe-4S Mo/W bis-MGD-type domain-containing protein</fullName>
    </recommendedName>
</protein>
<dbReference type="GO" id="GO:0046872">
    <property type="term" value="F:metal ion binding"/>
    <property type="evidence" value="ECO:0007669"/>
    <property type="project" value="UniProtKB-KW"/>
</dbReference>
<dbReference type="PROSITE" id="PS51669">
    <property type="entry name" value="4FE4S_MOW_BIS_MGD"/>
    <property type="match status" value="1"/>
</dbReference>
<gene>
    <name evidence="5" type="ORF">PAGU1578_09320</name>
</gene>
<keyword evidence="2" id="KW-0408">Iron</keyword>
<evidence type="ECO:0000256" key="1">
    <source>
        <dbReference type="ARBA" id="ARBA00022723"/>
    </source>
</evidence>
<dbReference type="Gene3D" id="3.40.50.740">
    <property type="match status" value="1"/>
</dbReference>
<dbReference type="EMBL" id="BJCQ01000016">
    <property type="protein sequence ID" value="GCL67311.1"/>
    <property type="molecule type" value="Genomic_DNA"/>
</dbReference>
<keyword evidence="3" id="KW-0411">Iron-sulfur</keyword>
<dbReference type="PANTHER" id="PTHR43742:SF6">
    <property type="entry name" value="OXIDOREDUCTASE YYAE-RELATED"/>
    <property type="match status" value="1"/>
</dbReference>
<dbReference type="Gene3D" id="2.20.25.90">
    <property type="entry name" value="ADC-like domains"/>
    <property type="match status" value="1"/>
</dbReference>
<evidence type="ECO:0000313" key="5">
    <source>
        <dbReference type="EMBL" id="GCL67311.1"/>
    </source>
</evidence>
<evidence type="ECO:0000256" key="3">
    <source>
        <dbReference type="ARBA" id="ARBA00023014"/>
    </source>
</evidence>
<dbReference type="Proteomes" id="UP000300381">
    <property type="component" value="Unassembled WGS sequence"/>
</dbReference>
<dbReference type="PANTHER" id="PTHR43742">
    <property type="entry name" value="TRIMETHYLAMINE-N-OXIDE REDUCTASE"/>
    <property type="match status" value="1"/>
</dbReference>
<accession>A0A480B196</accession>
<dbReference type="InterPro" id="IPR006656">
    <property type="entry name" value="Mopterin_OxRdtase"/>
</dbReference>
<reference evidence="5 6" key="1">
    <citation type="submission" date="2019-03" db="EMBL/GenBank/DDBJ databases">
        <title>Draft genome sequences of two Veillonella tobetsuensis clinical isolates from intraoperative bronchial fluids of elderly patients with pulmonary carcinoma.</title>
        <authorList>
            <person name="Akiyama T."/>
        </authorList>
    </citation>
    <scope>NUCLEOTIDE SEQUENCE [LARGE SCALE GENOMIC DNA]</scope>
    <source>
        <strain evidence="5 6">PAGU 1578</strain>
    </source>
</reference>
<dbReference type="InterPro" id="IPR006963">
    <property type="entry name" value="Mopterin_OxRdtase_4Fe-4S_dom"/>
</dbReference>
<dbReference type="Pfam" id="PF04879">
    <property type="entry name" value="Molybdop_Fe4S4"/>
    <property type="match status" value="1"/>
</dbReference>
<evidence type="ECO:0000259" key="4">
    <source>
        <dbReference type="PROSITE" id="PS51669"/>
    </source>
</evidence>
<proteinExistence type="predicted"/>